<dbReference type="Proteomes" id="UP000642094">
    <property type="component" value="Unassembled WGS sequence"/>
</dbReference>
<proteinExistence type="predicted"/>
<feature type="non-terminal residue" evidence="1">
    <location>
        <position position="52"/>
    </location>
</feature>
<organism evidence="1 2">
    <name type="scientific">Pseudanabaena mucicola FACHB-723</name>
    <dbReference type="NCBI Taxonomy" id="2692860"/>
    <lineage>
        <taxon>Bacteria</taxon>
        <taxon>Bacillati</taxon>
        <taxon>Cyanobacteriota</taxon>
        <taxon>Cyanophyceae</taxon>
        <taxon>Pseudanabaenales</taxon>
        <taxon>Pseudanabaenaceae</taxon>
        <taxon>Pseudanabaena</taxon>
    </lineage>
</organism>
<name>A0ABR7ZZ06_9CYAN</name>
<sequence length="52" mass="6109">MDIHRHGQSVTGKKRYICLNTECMRKTFILDYTYQGYRPEVKQQVAEMAVNG</sequence>
<accession>A0ABR7ZZ06</accession>
<evidence type="ECO:0000313" key="2">
    <source>
        <dbReference type="Proteomes" id="UP000642094"/>
    </source>
</evidence>
<protein>
    <submittedName>
        <fullName evidence="1">Transposase</fullName>
    </submittedName>
</protein>
<comment type="caution">
    <text evidence="1">The sequence shown here is derived from an EMBL/GenBank/DDBJ whole genome shotgun (WGS) entry which is preliminary data.</text>
</comment>
<evidence type="ECO:0000313" key="1">
    <source>
        <dbReference type="EMBL" id="MBD2189097.1"/>
    </source>
</evidence>
<keyword evidence="2" id="KW-1185">Reference proteome</keyword>
<dbReference type="EMBL" id="JACJQB010000029">
    <property type="protein sequence ID" value="MBD2189097.1"/>
    <property type="molecule type" value="Genomic_DNA"/>
</dbReference>
<reference evidence="1 2" key="1">
    <citation type="journal article" date="2020" name="ISME J.">
        <title>Comparative genomics reveals insights into cyanobacterial evolution and habitat adaptation.</title>
        <authorList>
            <person name="Chen M.Y."/>
            <person name="Teng W.K."/>
            <person name="Zhao L."/>
            <person name="Hu C.X."/>
            <person name="Zhou Y.K."/>
            <person name="Han B.P."/>
            <person name="Song L.R."/>
            <person name="Shu W.S."/>
        </authorList>
    </citation>
    <scope>NUCLEOTIDE SEQUENCE [LARGE SCALE GENOMIC DNA]</scope>
    <source>
        <strain evidence="1 2">FACHB-723</strain>
    </source>
</reference>
<gene>
    <name evidence="1" type="ORF">H6F41_13210</name>
</gene>